<evidence type="ECO:0000256" key="4">
    <source>
        <dbReference type="SAM" id="SignalP"/>
    </source>
</evidence>
<dbReference type="AlphaFoldDB" id="A0A941I0Z7"/>
<name>A0A941I0Z7_9MICO</name>
<dbReference type="RefSeq" id="WP_211602848.1">
    <property type="nucleotide sequence ID" value="NZ_JAGSNF010000013.1"/>
</dbReference>
<dbReference type="EMBL" id="JAGSNF010000013">
    <property type="protein sequence ID" value="MBR7743584.1"/>
    <property type="molecule type" value="Genomic_DNA"/>
</dbReference>
<comment type="caution">
    <text evidence="5">The sequence shown here is derived from an EMBL/GenBank/DDBJ whole genome shotgun (WGS) entry which is preliminary data.</text>
</comment>
<sequence>MTRRTTFLASATTALVAALALGGCVESGRSSTGAEGTECPWEADESIETMARIGYQNIPNGDLLVKDLGLLEACMPNADVQWTSFASGADVVQAYGDPSIDIGLMGSSPATQSLSEPLQLPISVVWVHDVIGAAESLVVRGGAADDLEGLEGSSIAVPFGSTAHYSLLQALQDADMSEAEDVDLINLAPENMPAAWQGGEIDAAWVWNPVLSELLADDGEIVLSSADTAEAGKPTYDLGTALDSFVEENPEFMVQWARAQDHAVGILQDDPATAAVSIAAEIGVSVEEAQELFEGYEYLRAEQQAGPDALGGKMAEDLATTADFLLSQGGIEAVADPQVYAEGVDATPAEGAAQ</sequence>
<evidence type="ECO:0000256" key="1">
    <source>
        <dbReference type="ARBA" id="ARBA00004418"/>
    </source>
</evidence>
<keyword evidence="6" id="KW-1185">Reference proteome</keyword>
<dbReference type="SUPFAM" id="SSF53850">
    <property type="entry name" value="Periplasmic binding protein-like II"/>
    <property type="match status" value="1"/>
</dbReference>
<comment type="subcellular location">
    <subcellularLocation>
        <location evidence="1">Periplasm</location>
    </subcellularLocation>
</comment>
<dbReference type="Pfam" id="PF13379">
    <property type="entry name" value="NMT1_2"/>
    <property type="match status" value="1"/>
</dbReference>
<dbReference type="GO" id="GO:0042597">
    <property type="term" value="C:periplasmic space"/>
    <property type="evidence" value="ECO:0007669"/>
    <property type="project" value="UniProtKB-SubCell"/>
</dbReference>
<evidence type="ECO:0000313" key="6">
    <source>
        <dbReference type="Proteomes" id="UP000677016"/>
    </source>
</evidence>
<dbReference type="Gene3D" id="3.40.190.10">
    <property type="entry name" value="Periplasmic binding protein-like II"/>
    <property type="match status" value="2"/>
</dbReference>
<dbReference type="PROSITE" id="PS51257">
    <property type="entry name" value="PROKAR_LIPOPROTEIN"/>
    <property type="match status" value="1"/>
</dbReference>
<dbReference type="Proteomes" id="UP000677016">
    <property type="component" value="Unassembled WGS sequence"/>
</dbReference>
<dbReference type="PANTHER" id="PTHR30024:SF47">
    <property type="entry name" value="TAURINE-BINDING PERIPLASMIC PROTEIN"/>
    <property type="match status" value="1"/>
</dbReference>
<evidence type="ECO:0000313" key="5">
    <source>
        <dbReference type="EMBL" id="MBR7743584.1"/>
    </source>
</evidence>
<dbReference type="PANTHER" id="PTHR30024">
    <property type="entry name" value="ALIPHATIC SULFONATES-BINDING PROTEIN-RELATED"/>
    <property type="match status" value="1"/>
</dbReference>
<protein>
    <submittedName>
        <fullName evidence="5">ABC transporter substrate-binding protein</fullName>
    </submittedName>
</protein>
<dbReference type="GO" id="GO:0042918">
    <property type="term" value="P:alkanesulfonate transmembrane transport"/>
    <property type="evidence" value="ECO:0007669"/>
    <property type="project" value="TreeGrafter"/>
</dbReference>
<keyword evidence="3 4" id="KW-0732">Signal</keyword>
<evidence type="ECO:0000256" key="3">
    <source>
        <dbReference type="ARBA" id="ARBA00022729"/>
    </source>
</evidence>
<reference evidence="5" key="1">
    <citation type="submission" date="2021-04" db="EMBL/GenBank/DDBJ databases">
        <title>Phycicoccus avicenniae sp. nov., a novel endophytic actinomycetes isolated from branch of Avicennia mariana.</title>
        <authorList>
            <person name="Tuo L."/>
        </authorList>
    </citation>
    <scope>NUCLEOTIDE SEQUENCE</scope>
    <source>
        <strain evidence="5">BSK3Z-2</strain>
    </source>
</reference>
<organism evidence="5 6">
    <name type="scientific">Phycicoccus avicenniae</name>
    <dbReference type="NCBI Taxonomy" id="2828860"/>
    <lineage>
        <taxon>Bacteria</taxon>
        <taxon>Bacillati</taxon>
        <taxon>Actinomycetota</taxon>
        <taxon>Actinomycetes</taxon>
        <taxon>Micrococcales</taxon>
        <taxon>Intrasporangiaceae</taxon>
        <taxon>Phycicoccus</taxon>
    </lineage>
</organism>
<feature type="signal peptide" evidence="4">
    <location>
        <begin position="1"/>
        <end position="22"/>
    </location>
</feature>
<gene>
    <name evidence="5" type="ORF">KC207_09810</name>
</gene>
<feature type="chain" id="PRO_5039608378" evidence="4">
    <location>
        <begin position="23"/>
        <end position="354"/>
    </location>
</feature>
<accession>A0A941I0Z7</accession>
<evidence type="ECO:0000256" key="2">
    <source>
        <dbReference type="ARBA" id="ARBA00010742"/>
    </source>
</evidence>
<comment type="similarity">
    <text evidence="2">Belongs to the bacterial solute-binding protein SsuA/TauA family.</text>
</comment>
<proteinExistence type="inferred from homology"/>